<evidence type="ECO:0000313" key="4">
    <source>
        <dbReference type="Proteomes" id="UP000053424"/>
    </source>
</evidence>
<feature type="compositionally biased region" description="Basic residues" evidence="1">
    <location>
        <begin position="139"/>
        <end position="154"/>
    </location>
</feature>
<accession>A0A0C3C5J6</accession>
<evidence type="ECO:0000256" key="1">
    <source>
        <dbReference type="SAM" id="MobiDB-lite"/>
    </source>
</evidence>
<protein>
    <recommendedName>
        <fullName evidence="2">Fungal-type protein kinase domain-containing protein</fullName>
    </recommendedName>
</protein>
<dbReference type="EMBL" id="KN831774">
    <property type="protein sequence ID" value="KIM44100.1"/>
    <property type="molecule type" value="Genomic_DNA"/>
</dbReference>
<keyword evidence="4" id="KW-1185">Reference proteome</keyword>
<dbReference type="AlphaFoldDB" id="A0A0C3C5J6"/>
<organism evidence="3 4">
    <name type="scientific">Hebeloma cylindrosporum</name>
    <dbReference type="NCBI Taxonomy" id="76867"/>
    <lineage>
        <taxon>Eukaryota</taxon>
        <taxon>Fungi</taxon>
        <taxon>Dikarya</taxon>
        <taxon>Basidiomycota</taxon>
        <taxon>Agaricomycotina</taxon>
        <taxon>Agaricomycetes</taxon>
        <taxon>Agaricomycetidae</taxon>
        <taxon>Agaricales</taxon>
        <taxon>Agaricineae</taxon>
        <taxon>Hymenogastraceae</taxon>
        <taxon>Hebeloma</taxon>
    </lineage>
</organism>
<name>A0A0C3C5J6_HEBCY</name>
<dbReference type="Pfam" id="PF17667">
    <property type="entry name" value="Pkinase_fungal"/>
    <property type="match status" value="1"/>
</dbReference>
<gene>
    <name evidence="3" type="ORF">M413DRAFT_25576</name>
</gene>
<dbReference type="InterPro" id="IPR040976">
    <property type="entry name" value="Pkinase_fungal"/>
</dbReference>
<feature type="domain" description="Fungal-type protein kinase" evidence="2">
    <location>
        <begin position="28"/>
        <end position="130"/>
    </location>
</feature>
<dbReference type="OrthoDB" id="3271139at2759"/>
<reference evidence="4" key="2">
    <citation type="submission" date="2015-01" db="EMBL/GenBank/DDBJ databases">
        <title>Evolutionary Origins and Diversification of the Mycorrhizal Mutualists.</title>
        <authorList>
            <consortium name="DOE Joint Genome Institute"/>
            <consortium name="Mycorrhizal Genomics Consortium"/>
            <person name="Kohler A."/>
            <person name="Kuo A."/>
            <person name="Nagy L.G."/>
            <person name="Floudas D."/>
            <person name="Copeland A."/>
            <person name="Barry K.W."/>
            <person name="Cichocki N."/>
            <person name="Veneault-Fourrey C."/>
            <person name="LaButti K."/>
            <person name="Lindquist E.A."/>
            <person name="Lipzen A."/>
            <person name="Lundell T."/>
            <person name="Morin E."/>
            <person name="Murat C."/>
            <person name="Riley R."/>
            <person name="Ohm R."/>
            <person name="Sun H."/>
            <person name="Tunlid A."/>
            <person name="Henrissat B."/>
            <person name="Grigoriev I.V."/>
            <person name="Hibbett D.S."/>
            <person name="Martin F."/>
        </authorList>
    </citation>
    <scope>NUCLEOTIDE SEQUENCE [LARGE SCALE GENOMIC DNA]</scope>
    <source>
        <strain evidence="4">h7</strain>
    </source>
</reference>
<dbReference type="STRING" id="686832.A0A0C3C5J6"/>
<evidence type="ECO:0000313" key="3">
    <source>
        <dbReference type="EMBL" id="KIM44100.1"/>
    </source>
</evidence>
<dbReference type="Proteomes" id="UP000053424">
    <property type="component" value="Unassembled WGS sequence"/>
</dbReference>
<dbReference type="SUPFAM" id="SSF56112">
    <property type="entry name" value="Protein kinase-like (PK-like)"/>
    <property type="match status" value="1"/>
</dbReference>
<reference evidence="3 4" key="1">
    <citation type="submission" date="2014-04" db="EMBL/GenBank/DDBJ databases">
        <authorList>
            <consortium name="DOE Joint Genome Institute"/>
            <person name="Kuo A."/>
            <person name="Gay G."/>
            <person name="Dore J."/>
            <person name="Kohler A."/>
            <person name="Nagy L.G."/>
            <person name="Floudas D."/>
            <person name="Copeland A."/>
            <person name="Barry K.W."/>
            <person name="Cichocki N."/>
            <person name="Veneault-Fourrey C."/>
            <person name="LaButti K."/>
            <person name="Lindquist E.A."/>
            <person name="Lipzen A."/>
            <person name="Lundell T."/>
            <person name="Morin E."/>
            <person name="Murat C."/>
            <person name="Sun H."/>
            <person name="Tunlid A."/>
            <person name="Henrissat B."/>
            <person name="Grigoriev I.V."/>
            <person name="Hibbett D.S."/>
            <person name="Martin F."/>
            <person name="Nordberg H.P."/>
            <person name="Cantor M.N."/>
            <person name="Hua S.X."/>
        </authorList>
    </citation>
    <scope>NUCLEOTIDE SEQUENCE [LARGE SCALE GENOMIC DNA]</scope>
    <source>
        <strain evidence="4">h7</strain>
    </source>
</reference>
<dbReference type="HOGENOM" id="CLU_1594742_0_0_1"/>
<dbReference type="InterPro" id="IPR011009">
    <property type="entry name" value="Kinase-like_dom_sf"/>
</dbReference>
<evidence type="ECO:0000259" key="2">
    <source>
        <dbReference type="Pfam" id="PF17667"/>
    </source>
</evidence>
<proteinExistence type="predicted"/>
<sequence length="167" mass="18479">MNDLNIGEQRRKFRLTQYKPDEATRARPGLVVPPSTVTASNLTPSVARFAAKTHQRIVFKEVGHPIHAEGSIKTIFQAARDAAEALQFMSENQYIHRDGKLADLEYAKPMNTGGGEGVRTGTIAFMAVEVPSVITPSFRSHRPSPARPSRHKKVKDGQHFSITQSMT</sequence>
<feature type="region of interest" description="Disordered" evidence="1">
    <location>
        <begin position="137"/>
        <end position="167"/>
    </location>
</feature>